<keyword evidence="1" id="KW-0732">Signal</keyword>
<gene>
    <name evidence="2" type="ORF">SAMN04488122_0882</name>
</gene>
<dbReference type="RefSeq" id="WP_089891071.1">
    <property type="nucleotide sequence ID" value="NZ_FOJG01000001.1"/>
</dbReference>
<keyword evidence="3" id="KW-1185">Reference proteome</keyword>
<evidence type="ECO:0000313" key="3">
    <source>
        <dbReference type="Proteomes" id="UP000199310"/>
    </source>
</evidence>
<evidence type="ECO:0000313" key="2">
    <source>
        <dbReference type="EMBL" id="SEW15886.1"/>
    </source>
</evidence>
<evidence type="ECO:0000256" key="1">
    <source>
        <dbReference type="SAM" id="SignalP"/>
    </source>
</evidence>
<feature type="chain" id="PRO_5011588777" description="TerB family tellurite resistance protein" evidence="1">
    <location>
        <begin position="23"/>
        <end position="210"/>
    </location>
</feature>
<proteinExistence type="predicted"/>
<protein>
    <recommendedName>
        <fullName evidence="4">TerB family tellurite resistance protein</fullName>
    </recommendedName>
</protein>
<name>A0A1I0PNF9_9BACT</name>
<dbReference type="STRING" id="29529.SAMN04488122_0882"/>
<organism evidence="2 3">
    <name type="scientific">Chitinophaga arvensicola</name>
    <dbReference type="NCBI Taxonomy" id="29529"/>
    <lineage>
        <taxon>Bacteria</taxon>
        <taxon>Pseudomonadati</taxon>
        <taxon>Bacteroidota</taxon>
        <taxon>Chitinophagia</taxon>
        <taxon>Chitinophagales</taxon>
        <taxon>Chitinophagaceae</taxon>
        <taxon>Chitinophaga</taxon>
    </lineage>
</organism>
<evidence type="ECO:0008006" key="4">
    <source>
        <dbReference type="Google" id="ProtNLM"/>
    </source>
</evidence>
<dbReference type="OrthoDB" id="826958at2"/>
<dbReference type="AlphaFoldDB" id="A0A1I0PNF9"/>
<dbReference type="EMBL" id="FOJG01000001">
    <property type="protein sequence ID" value="SEW15886.1"/>
    <property type="molecule type" value="Genomic_DNA"/>
</dbReference>
<accession>A0A1I0PNF9</accession>
<sequence>MKAKIISVLLLCSLLFADRVSAQSFEIQQLILNVEKLNQFREVLDKMYDGYKIISEGYQKVKDVTSGNYKIHDLFLDGLYQISPEIKKYHRVPEIIEGQIRLAKQCRSGLKYFRDAGTFKADDIIYVSRVYSRVIDESLQNLDELLLVITARKLRMSDDERLTAIDRIADDMNSKLAFTHSFSTDMSGLVLSRTKEKSELQTLKNLHGIK</sequence>
<feature type="signal peptide" evidence="1">
    <location>
        <begin position="1"/>
        <end position="22"/>
    </location>
</feature>
<reference evidence="3" key="1">
    <citation type="submission" date="2016-10" db="EMBL/GenBank/DDBJ databases">
        <authorList>
            <person name="Varghese N."/>
            <person name="Submissions S."/>
        </authorList>
    </citation>
    <scope>NUCLEOTIDE SEQUENCE [LARGE SCALE GENOMIC DNA]</scope>
    <source>
        <strain evidence="3">DSM 3695</strain>
    </source>
</reference>
<dbReference type="Proteomes" id="UP000199310">
    <property type="component" value="Unassembled WGS sequence"/>
</dbReference>